<gene>
    <name evidence="1" type="ORF">SAMN05661099_1984</name>
</gene>
<accession>A0A1T5CWX7</accession>
<evidence type="ECO:0000313" key="1">
    <source>
        <dbReference type="EMBL" id="SKB64028.1"/>
    </source>
</evidence>
<sequence>MYPIFEEGKGEGLGHSERDFYKRFIAICQEHLDNGRAKSFAIILYDIHHTAIQEIYRTPGSFAQLHLKSGNDITIFFLDSQNRRLLKKFNTAFLHAFDIKNKHSLPFILFFKIVEGDVSDIAVVELQQSKSMFAFKEIVDVVQLYLDKNSASNETSKDNLKWLKGIKKVTNITLEKLIESVVSEGLNKLDKLF</sequence>
<dbReference type="EMBL" id="FUYR01000002">
    <property type="protein sequence ID" value="SKB64028.1"/>
    <property type="molecule type" value="Genomic_DNA"/>
</dbReference>
<dbReference type="Proteomes" id="UP000189981">
    <property type="component" value="Unassembled WGS sequence"/>
</dbReference>
<proteinExistence type="predicted"/>
<evidence type="ECO:0000313" key="2">
    <source>
        <dbReference type="Proteomes" id="UP000189981"/>
    </source>
</evidence>
<reference evidence="2" key="1">
    <citation type="submission" date="2017-02" db="EMBL/GenBank/DDBJ databases">
        <authorList>
            <person name="Varghese N."/>
            <person name="Submissions S."/>
        </authorList>
    </citation>
    <scope>NUCLEOTIDE SEQUENCE [LARGE SCALE GENOMIC DNA]</scope>
    <source>
        <strain evidence="2">DSM 22385</strain>
    </source>
</reference>
<keyword evidence="2" id="KW-1185">Reference proteome</keyword>
<protein>
    <submittedName>
        <fullName evidence="1">Uncharacterized protein</fullName>
    </submittedName>
</protein>
<dbReference type="AlphaFoldDB" id="A0A1T5CWX7"/>
<dbReference type="OrthoDB" id="1438904at2"/>
<dbReference type="STRING" id="572036.SAMN05661099_1984"/>
<name>A0A1T5CWX7_9SPHI</name>
<organism evidence="1 2">
    <name type="scientific">Daejeonella lutea</name>
    <dbReference type="NCBI Taxonomy" id="572036"/>
    <lineage>
        <taxon>Bacteria</taxon>
        <taxon>Pseudomonadati</taxon>
        <taxon>Bacteroidota</taxon>
        <taxon>Sphingobacteriia</taxon>
        <taxon>Sphingobacteriales</taxon>
        <taxon>Sphingobacteriaceae</taxon>
        <taxon>Daejeonella</taxon>
    </lineage>
</organism>
<dbReference type="RefSeq" id="WP_079702529.1">
    <property type="nucleotide sequence ID" value="NZ_FUYR01000002.1"/>
</dbReference>